<reference evidence="4" key="2">
    <citation type="submission" date="2025-08" db="UniProtKB">
        <authorList>
            <consortium name="Ensembl"/>
        </authorList>
    </citation>
    <scope>IDENTIFICATION</scope>
</reference>
<evidence type="ECO:0000256" key="2">
    <source>
        <dbReference type="SAM" id="MobiDB-lite"/>
    </source>
</evidence>
<feature type="region of interest" description="Disordered" evidence="2">
    <location>
        <begin position="166"/>
        <end position="213"/>
    </location>
</feature>
<reference evidence="5" key="1">
    <citation type="submission" date="2011-08" db="EMBL/GenBank/DDBJ databases">
        <title>The draft genome of Latimeria chalumnae.</title>
        <authorList>
            <person name="Di Palma F."/>
            <person name="Alfoldi J."/>
            <person name="Johnson J."/>
            <person name="Berlin A."/>
            <person name="Gnerre S."/>
            <person name="Jaffe D."/>
            <person name="MacCallum I."/>
            <person name="Young S."/>
            <person name="Walker B.J."/>
            <person name="Lander E."/>
            <person name="Lindblad-Toh K."/>
        </authorList>
    </citation>
    <scope>NUCLEOTIDE SEQUENCE [LARGE SCALE GENOMIC DNA]</scope>
    <source>
        <strain evidence="5">Wild caught</strain>
    </source>
</reference>
<dbReference type="HOGENOM" id="CLU_015909_0_1_1"/>
<dbReference type="InterPro" id="IPR008984">
    <property type="entry name" value="SMAD_FHA_dom_sf"/>
</dbReference>
<evidence type="ECO:0000313" key="5">
    <source>
        <dbReference type="Proteomes" id="UP000008672"/>
    </source>
</evidence>
<dbReference type="CDD" id="cd19856">
    <property type="entry name" value="DSRM_Kanadaptin"/>
    <property type="match status" value="1"/>
</dbReference>
<dbReference type="CDD" id="cd22677">
    <property type="entry name" value="FHA_Kanadaptin"/>
    <property type="match status" value="1"/>
</dbReference>
<dbReference type="FunFam" id="2.60.200.20:FF:000054">
    <property type="entry name" value="Putative coiled-coil proteincoiled-coil protein"/>
    <property type="match status" value="1"/>
</dbReference>
<feature type="compositionally biased region" description="Pro residues" evidence="2">
    <location>
        <begin position="13"/>
        <end position="23"/>
    </location>
</feature>
<gene>
    <name evidence="4" type="primary">SLC4A1AP</name>
</gene>
<dbReference type="EMBL" id="AFYH01148060">
    <property type="status" value="NOT_ANNOTATED_CDS"/>
    <property type="molecule type" value="Genomic_DNA"/>
</dbReference>
<dbReference type="FunCoup" id="H3A567">
    <property type="interactions" value="3091"/>
</dbReference>
<dbReference type="InterPro" id="IPR000253">
    <property type="entry name" value="FHA_dom"/>
</dbReference>
<evidence type="ECO:0000256" key="1">
    <source>
        <dbReference type="SAM" id="Coils"/>
    </source>
</evidence>
<dbReference type="SUPFAM" id="SSF49879">
    <property type="entry name" value="SMAD/FHA domain"/>
    <property type="match status" value="1"/>
</dbReference>
<dbReference type="EMBL" id="AFYH01148063">
    <property type="status" value="NOT_ANNOTATED_CDS"/>
    <property type="molecule type" value="Genomic_DNA"/>
</dbReference>
<feature type="region of interest" description="Disordered" evidence="2">
    <location>
        <begin position="1"/>
        <end position="24"/>
    </location>
</feature>
<dbReference type="STRING" id="7897.ENSLACP00000004788"/>
<dbReference type="eggNOG" id="KOG1881">
    <property type="taxonomic scope" value="Eukaryota"/>
</dbReference>
<sequence>PAPQPPVRQKAAGPPPACPPLPYQEPAWGGPAEPPYVFEVLKNGVIVSTVKLNGKSFHAVGRLPVCDVVLEHPSISRYHAVVQYRGCPDEQKETGFYLYDLGSTHGTFLNKTKIPPKTYLRLRVGHVVKFGGSTRLFVLQGPEDDQEAELDMTVTQLKELRKKQQEELEKKMLGEDSDEDRELEEEADQLGSSGREEAGCTWGIGDDAVDDEADENPFAMEYLEEREASYMKDPKKALQGFYDREGEELEYEYDSRGPGIWLCRVRLPVEDLFGKPLVAEVVHAGRKKEAMIQCALEACRILDSRGVLRQEAGEGGKKSSRQRDPSDFTDEHVSGHSIVRASCSGRSKQHRNGQQLPFSQDALVARLNEIAKELEEVEEKLKSSRKGQTQSGTEDSLEAFMTEIKSEAHSESIDSVARKKLHLQSFELKKEQQTLQRLVKIAKPAELPQLQAQLASTAPEVESKPKKVMLPMFGAMKGGSKFKLKTGAIG</sequence>
<evidence type="ECO:0000313" key="4">
    <source>
        <dbReference type="Ensembl" id="ENSLACP00000004788.1"/>
    </source>
</evidence>
<dbReference type="InParanoid" id="H3A567"/>
<dbReference type="Proteomes" id="UP000008672">
    <property type="component" value="Unassembled WGS sequence"/>
</dbReference>
<dbReference type="OMA" id="QWEKDDF"/>
<feature type="coiled-coil region" evidence="1">
    <location>
        <begin position="360"/>
        <end position="387"/>
    </location>
</feature>
<feature type="region of interest" description="Disordered" evidence="2">
    <location>
        <begin position="310"/>
        <end position="335"/>
    </location>
</feature>
<dbReference type="Pfam" id="PF00498">
    <property type="entry name" value="FHA"/>
    <property type="match status" value="1"/>
</dbReference>
<dbReference type="Bgee" id="ENSLACG00000004256">
    <property type="expression patterns" value="Expressed in muscle tissue and 6 other cell types or tissues"/>
</dbReference>
<dbReference type="EMBL" id="AFYH01148061">
    <property type="status" value="NOT_ANNOTATED_CDS"/>
    <property type="molecule type" value="Genomic_DNA"/>
</dbReference>
<dbReference type="GeneTree" id="ENSGT00940000155320"/>
<keyword evidence="5" id="KW-1185">Reference proteome</keyword>
<dbReference type="EMBL" id="AFYH01148062">
    <property type="status" value="NOT_ANNOTATED_CDS"/>
    <property type="molecule type" value="Genomic_DNA"/>
</dbReference>
<dbReference type="AlphaFoldDB" id="H3A567"/>
<dbReference type="EMBL" id="AFYH01148064">
    <property type="status" value="NOT_ANNOTATED_CDS"/>
    <property type="molecule type" value="Genomic_DNA"/>
</dbReference>
<dbReference type="PANTHER" id="PTHR23308">
    <property type="entry name" value="NUCLEAR INHIBITOR OF PROTEIN PHOSPHATASE-1"/>
    <property type="match status" value="1"/>
</dbReference>
<keyword evidence="1" id="KW-0175">Coiled coil</keyword>
<dbReference type="InterPro" id="IPR050923">
    <property type="entry name" value="Cell_Proc_Reg/RNA_Proc"/>
</dbReference>
<accession>H3A567</accession>
<dbReference type="SMART" id="SM00240">
    <property type="entry name" value="FHA"/>
    <property type="match status" value="1"/>
</dbReference>
<dbReference type="EMBL" id="AFYH01148066">
    <property type="status" value="NOT_ANNOTATED_CDS"/>
    <property type="molecule type" value="Genomic_DNA"/>
</dbReference>
<feature type="domain" description="FHA" evidence="3">
    <location>
        <begin position="58"/>
        <end position="114"/>
    </location>
</feature>
<evidence type="ECO:0000259" key="3">
    <source>
        <dbReference type="PROSITE" id="PS50006"/>
    </source>
</evidence>
<name>H3A567_LATCH</name>
<feature type="compositionally biased region" description="Basic and acidic residues" evidence="2">
    <location>
        <begin position="310"/>
        <end position="334"/>
    </location>
</feature>
<feature type="compositionally biased region" description="Acidic residues" evidence="2">
    <location>
        <begin position="175"/>
        <end position="188"/>
    </location>
</feature>
<dbReference type="Gene3D" id="2.60.200.20">
    <property type="match status" value="1"/>
</dbReference>
<dbReference type="PROSITE" id="PS50006">
    <property type="entry name" value="FHA_DOMAIN"/>
    <property type="match status" value="1"/>
</dbReference>
<proteinExistence type="predicted"/>
<dbReference type="EMBL" id="AFYH01148065">
    <property type="status" value="NOT_ANNOTATED_CDS"/>
    <property type="molecule type" value="Genomic_DNA"/>
</dbReference>
<protein>
    <submittedName>
        <fullName evidence="4">Solute carrier family 4 member 1 adaptor protein</fullName>
    </submittedName>
</protein>
<reference evidence="4" key="3">
    <citation type="submission" date="2025-09" db="UniProtKB">
        <authorList>
            <consortium name="Ensembl"/>
        </authorList>
    </citation>
    <scope>IDENTIFICATION</scope>
</reference>
<organism evidence="4 5">
    <name type="scientific">Latimeria chalumnae</name>
    <name type="common">Coelacanth</name>
    <dbReference type="NCBI Taxonomy" id="7897"/>
    <lineage>
        <taxon>Eukaryota</taxon>
        <taxon>Metazoa</taxon>
        <taxon>Chordata</taxon>
        <taxon>Craniata</taxon>
        <taxon>Vertebrata</taxon>
        <taxon>Euteleostomi</taxon>
        <taxon>Coelacanthiformes</taxon>
        <taxon>Coelacanthidae</taxon>
        <taxon>Latimeria</taxon>
    </lineage>
</organism>
<dbReference type="Ensembl" id="ENSLACT00000004829.1">
    <property type="protein sequence ID" value="ENSLACP00000004788.1"/>
    <property type="gene ID" value="ENSLACG00000004256.1"/>
</dbReference>